<dbReference type="AlphaFoldDB" id="A0A397I9U2"/>
<dbReference type="Proteomes" id="UP000266861">
    <property type="component" value="Unassembled WGS sequence"/>
</dbReference>
<name>A0A397I9U2_9GLOM</name>
<sequence>MGRTGINKNKIQPTNSMSNVSAYPISSRFRTNLTGKSHHIFKPEKYFLKKDNNNEEYLSNDNRITHNKNNDIMVSLAAILKKRENQISKSVDKEFEISNSTIISTLSSYIGKDDDISNKIGSEYKHKMDEHAEDKLNNLRKLQLGFEKYQLIKTNLLEALDKNYSHLLRVQRDFEKDMKHMREYCALLYIMVIKMEIIMEVITETRHQTEITNLYEEIEKYSQHLCKNMENAAKETRRRPSISKQLNSLFRF</sequence>
<organism evidence="1 2">
    <name type="scientific">Diversispora epigaea</name>
    <dbReference type="NCBI Taxonomy" id="1348612"/>
    <lineage>
        <taxon>Eukaryota</taxon>
        <taxon>Fungi</taxon>
        <taxon>Fungi incertae sedis</taxon>
        <taxon>Mucoromycota</taxon>
        <taxon>Glomeromycotina</taxon>
        <taxon>Glomeromycetes</taxon>
        <taxon>Diversisporales</taxon>
        <taxon>Diversisporaceae</taxon>
        <taxon>Diversispora</taxon>
    </lineage>
</organism>
<dbReference type="EMBL" id="PQFF01000224">
    <property type="protein sequence ID" value="RHZ72571.1"/>
    <property type="molecule type" value="Genomic_DNA"/>
</dbReference>
<gene>
    <name evidence="1" type="ORF">Glove_242g71</name>
</gene>
<keyword evidence="2" id="KW-1185">Reference proteome</keyword>
<accession>A0A397I9U2</accession>
<protein>
    <submittedName>
        <fullName evidence="1">Uncharacterized protein</fullName>
    </submittedName>
</protein>
<reference evidence="1 2" key="1">
    <citation type="submission" date="2018-08" db="EMBL/GenBank/DDBJ databases">
        <title>Genome and evolution of the arbuscular mycorrhizal fungus Diversispora epigaea (formerly Glomus versiforme) and its bacterial endosymbionts.</title>
        <authorList>
            <person name="Sun X."/>
            <person name="Fei Z."/>
            <person name="Harrison M."/>
        </authorList>
    </citation>
    <scope>NUCLEOTIDE SEQUENCE [LARGE SCALE GENOMIC DNA]</scope>
    <source>
        <strain evidence="1 2">IT104</strain>
    </source>
</reference>
<evidence type="ECO:0000313" key="1">
    <source>
        <dbReference type="EMBL" id="RHZ72571.1"/>
    </source>
</evidence>
<dbReference type="OrthoDB" id="2397884at2759"/>
<proteinExistence type="predicted"/>
<evidence type="ECO:0000313" key="2">
    <source>
        <dbReference type="Proteomes" id="UP000266861"/>
    </source>
</evidence>
<comment type="caution">
    <text evidence="1">The sequence shown here is derived from an EMBL/GenBank/DDBJ whole genome shotgun (WGS) entry which is preliminary data.</text>
</comment>